<comment type="caution">
    <text evidence="1">The sequence shown here is derived from an EMBL/GenBank/DDBJ whole genome shotgun (WGS) entry which is preliminary data.</text>
</comment>
<proteinExistence type="predicted"/>
<name>A0A1Q9D0D1_SYMMI</name>
<protein>
    <submittedName>
        <fullName evidence="1">Uncharacterized protein</fullName>
    </submittedName>
</protein>
<gene>
    <name evidence="1" type="ORF">AK812_SmicGene29992</name>
</gene>
<reference evidence="1 2" key="1">
    <citation type="submission" date="2016-02" db="EMBL/GenBank/DDBJ databases">
        <title>Genome analysis of coral dinoflagellate symbionts highlights evolutionary adaptations to a symbiotic lifestyle.</title>
        <authorList>
            <person name="Aranda M."/>
            <person name="Li Y."/>
            <person name="Liew Y.J."/>
            <person name="Baumgarten S."/>
            <person name="Simakov O."/>
            <person name="Wilson M."/>
            <person name="Piel J."/>
            <person name="Ashoor H."/>
            <person name="Bougouffa S."/>
            <person name="Bajic V.B."/>
            <person name="Ryu T."/>
            <person name="Ravasi T."/>
            <person name="Bayer T."/>
            <person name="Micklem G."/>
            <person name="Kim H."/>
            <person name="Bhak J."/>
            <person name="Lajeunesse T.C."/>
            <person name="Voolstra C.R."/>
        </authorList>
    </citation>
    <scope>NUCLEOTIDE SEQUENCE [LARGE SCALE GENOMIC DNA]</scope>
    <source>
        <strain evidence="1 2">CCMP2467</strain>
    </source>
</reference>
<accession>A0A1Q9D0D1</accession>
<evidence type="ECO:0000313" key="1">
    <source>
        <dbReference type="EMBL" id="OLP88635.1"/>
    </source>
</evidence>
<evidence type="ECO:0000313" key="2">
    <source>
        <dbReference type="Proteomes" id="UP000186817"/>
    </source>
</evidence>
<organism evidence="1 2">
    <name type="scientific">Symbiodinium microadriaticum</name>
    <name type="common">Dinoflagellate</name>
    <name type="synonym">Zooxanthella microadriatica</name>
    <dbReference type="NCBI Taxonomy" id="2951"/>
    <lineage>
        <taxon>Eukaryota</taxon>
        <taxon>Sar</taxon>
        <taxon>Alveolata</taxon>
        <taxon>Dinophyceae</taxon>
        <taxon>Suessiales</taxon>
        <taxon>Symbiodiniaceae</taxon>
        <taxon>Symbiodinium</taxon>
    </lineage>
</organism>
<dbReference type="Proteomes" id="UP000186817">
    <property type="component" value="Unassembled WGS sequence"/>
</dbReference>
<dbReference type="EMBL" id="LSRX01000803">
    <property type="protein sequence ID" value="OLP88635.1"/>
    <property type="molecule type" value="Genomic_DNA"/>
</dbReference>
<sequence length="806" mass="89448">MPVDVEATSGVAFCRYSFGSLIMVFLIFMVIMTSTAAMESSQFSSSGDDTDGWLFVPKPMNHLQSVGAIVAGAVSLLVAWSLGSRFGYASGLEESVTSTSTTTDGAVTNGGAIDGTTLVVAILVLTVFYLFKVNYNLKNESLLLREELAGAQQPEASGDANDDFDEREVLKDQVVTLRDKVAHLTQCLVESEEKAQEFKYEIKIHLGAKRDLAKENRLRRTADLRSFEHVDGLPSNDAAAQVASPLSWPEALASLPPRPLDDFPVAQQDGGGIYSCPDWTSPPPGMSDIFRNLRAELMQFFSARGVFDRLRKHVAESSRQPLFNEAEVAAMRDLWASWFRSQGFTEDISWGVPEDQPYCLFALEKLSQALHDRDSALWPDLQAGVPTGVDGDISLSRCFLPSPADFDPSSFDVQICSGNWPGANEDPDWLDAMVQQEFDAGYLHRCDSLEEVEKFLHALTRVASGDTCTKQDLQRLIGLMHWILQIAPTLLPWLCTLYHDLARPLGTNVSLHAGAWQQLPSFLDDGMIFQRTPPGTSIRAGSKLLSVRHKEISCKADLKLVRCTGKRLWARIADPSTSKRKVSQGSVFFIQFWMAWCLRPQMPASLALPAMDFQYKLAADAFAKGEDIGIGGWIQLPNQPCIWFSERFKVHEFRAMGLPMQTNANLDITSYETLAQLALVVCFASFTPGGRLRVRIASWSDNSGTESVANKLFTVRSPICYFAQRLATLAWRSGITLDCSHIAGCHNDSADWLSRWDGDISKLPEAWCLDYRVNCSLPVIWDGERDVRVFPDATALQWNTPQSCLR</sequence>
<keyword evidence="2" id="KW-1185">Reference proteome</keyword>
<dbReference type="OrthoDB" id="408131at2759"/>
<dbReference type="AlphaFoldDB" id="A0A1Q9D0D1"/>